<dbReference type="GO" id="GO:0005096">
    <property type="term" value="F:GTPase activator activity"/>
    <property type="evidence" value="ECO:0007669"/>
    <property type="project" value="TreeGrafter"/>
</dbReference>
<keyword evidence="3" id="KW-1185">Reference proteome</keyword>
<dbReference type="Gene3D" id="3.40.50.10490">
    <property type="entry name" value="Glucose-6-phosphate isomerase like protein, domain 1"/>
    <property type="match status" value="1"/>
</dbReference>
<proteinExistence type="inferred from homology"/>
<dbReference type="Pfam" id="PF00318">
    <property type="entry name" value="Ribosomal_S2"/>
    <property type="match status" value="1"/>
</dbReference>
<dbReference type="Proteomes" id="UP000289738">
    <property type="component" value="Chromosome B10"/>
</dbReference>
<evidence type="ECO:0000313" key="2">
    <source>
        <dbReference type="EMBL" id="RYQ81758.1"/>
    </source>
</evidence>
<dbReference type="GO" id="GO:0005737">
    <property type="term" value="C:cytoplasm"/>
    <property type="evidence" value="ECO:0007669"/>
    <property type="project" value="TreeGrafter"/>
</dbReference>
<dbReference type="GO" id="GO:0019905">
    <property type="term" value="F:syntaxin binding"/>
    <property type="evidence" value="ECO:0007669"/>
    <property type="project" value="TreeGrafter"/>
</dbReference>
<organism evidence="2 3">
    <name type="scientific">Arachis hypogaea</name>
    <name type="common">Peanut</name>
    <dbReference type="NCBI Taxonomy" id="3818"/>
    <lineage>
        <taxon>Eukaryota</taxon>
        <taxon>Viridiplantae</taxon>
        <taxon>Streptophyta</taxon>
        <taxon>Embryophyta</taxon>
        <taxon>Tracheophyta</taxon>
        <taxon>Spermatophyta</taxon>
        <taxon>Magnoliopsida</taxon>
        <taxon>eudicotyledons</taxon>
        <taxon>Gunneridae</taxon>
        <taxon>Pentapetalae</taxon>
        <taxon>rosids</taxon>
        <taxon>fabids</taxon>
        <taxon>Fabales</taxon>
        <taxon>Fabaceae</taxon>
        <taxon>Papilionoideae</taxon>
        <taxon>50 kb inversion clade</taxon>
        <taxon>dalbergioids sensu lato</taxon>
        <taxon>Dalbergieae</taxon>
        <taxon>Pterocarpus clade</taxon>
        <taxon>Arachis</taxon>
    </lineage>
</organism>
<comment type="caution">
    <text evidence="2">The sequence shown here is derived from an EMBL/GenBank/DDBJ whole genome shotgun (WGS) entry which is preliminary data.</text>
</comment>
<dbReference type="SUPFAM" id="SSF52313">
    <property type="entry name" value="Ribosomal protein S2"/>
    <property type="match status" value="1"/>
</dbReference>
<accession>A0A444WWD4</accession>
<dbReference type="PANTHER" id="PTHR10241:SF39">
    <property type="entry name" value="TRANSCRIPTION FACTOR WD40-LIKE FAMILY-RELATED"/>
    <property type="match status" value="1"/>
</dbReference>
<reference evidence="2 3" key="1">
    <citation type="submission" date="2019-01" db="EMBL/GenBank/DDBJ databases">
        <title>Sequencing of cultivated peanut Arachis hypogaea provides insights into genome evolution and oil improvement.</title>
        <authorList>
            <person name="Chen X."/>
        </authorList>
    </citation>
    <scope>NUCLEOTIDE SEQUENCE [LARGE SCALE GENOMIC DNA]</scope>
    <source>
        <strain evidence="3">cv. Fuhuasheng</strain>
        <tissue evidence="2">Leaves</tissue>
    </source>
</reference>
<dbReference type="InterPro" id="IPR001865">
    <property type="entry name" value="Ribosomal_uS2"/>
</dbReference>
<dbReference type="PANTHER" id="PTHR10241">
    <property type="entry name" value="LETHAL 2 GIANT LARVAE PROTEIN"/>
    <property type="match status" value="1"/>
</dbReference>
<dbReference type="GO" id="GO:0006412">
    <property type="term" value="P:translation"/>
    <property type="evidence" value="ECO:0007669"/>
    <property type="project" value="InterPro"/>
</dbReference>
<dbReference type="GO" id="GO:0006893">
    <property type="term" value="P:Golgi to plasma membrane transport"/>
    <property type="evidence" value="ECO:0007669"/>
    <property type="project" value="TreeGrafter"/>
</dbReference>
<dbReference type="GO" id="GO:0005840">
    <property type="term" value="C:ribosome"/>
    <property type="evidence" value="ECO:0007669"/>
    <property type="project" value="InterPro"/>
</dbReference>
<comment type="similarity">
    <text evidence="1">Belongs to the universal ribosomal protein uS2 family.</text>
</comment>
<dbReference type="AlphaFoldDB" id="A0A444WWD4"/>
<evidence type="ECO:0000256" key="1">
    <source>
        <dbReference type="ARBA" id="ARBA00006242"/>
    </source>
</evidence>
<dbReference type="GO" id="GO:0003735">
    <property type="term" value="F:structural constituent of ribosome"/>
    <property type="evidence" value="ECO:0007669"/>
    <property type="project" value="InterPro"/>
</dbReference>
<sequence length="343" mass="38525">MKNRLGYETGKKIFFVAPYISTKLKCIRIHILNLTKTAGFLSEDFDLVLDAASKGKQSLIVGTKNKDADLIATAATRAQYHHDIMWAINRNWDEFPIGDGLREYIRPSPVRNSSQLLDFVSTIYSKERMTSQEELVPSQAIHKEKKKGIFSSVIKDLTGGKEKHAPIAETEDSKESIQELSVIFSNPNFPSETDNNDNLTADEDDLDLNIDDIDIDDHEEKHREQNKLGLGALNKKKLAGKFHALKGKLKEMKGNIHKTSAKEDQQEEQAGTVDQIKKKYGFSSYSCSNETSAAKLSESKLRDNLNKLQGINVKTTEMQDTAKSFSSLANQVLRTAEQDRRSS</sequence>
<evidence type="ECO:0000313" key="3">
    <source>
        <dbReference type="Proteomes" id="UP000289738"/>
    </source>
</evidence>
<dbReference type="EMBL" id="SDMP01000020">
    <property type="protein sequence ID" value="RYQ81758.1"/>
    <property type="molecule type" value="Genomic_DNA"/>
</dbReference>
<name>A0A444WWD4_ARAHY</name>
<dbReference type="GO" id="GO:0006887">
    <property type="term" value="P:exocytosis"/>
    <property type="evidence" value="ECO:0007669"/>
    <property type="project" value="TreeGrafter"/>
</dbReference>
<dbReference type="CDD" id="cd15873">
    <property type="entry name" value="R-SNARE_STXBP5_6"/>
    <property type="match status" value="1"/>
</dbReference>
<dbReference type="GO" id="GO:0005886">
    <property type="term" value="C:plasma membrane"/>
    <property type="evidence" value="ECO:0007669"/>
    <property type="project" value="TreeGrafter"/>
</dbReference>
<protein>
    <submittedName>
        <fullName evidence="2">Uncharacterized protein</fullName>
    </submittedName>
</protein>
<dbReference type="GO" id="GO:0045159">
    <property type="term" value="F:myosin II binding"/>
    <property type="evidence" value="ECO:0007669"/>
    <property type="project" value="TreeGrafter"/>
</dbReference>
<dbReference type="InterPro" id="IPR023591">
    <property type="entry name" value="Ribosomal_uS2_flav_dom_sf"/>
</dbReference>
<gene>
    <name evidence="2" type="ORF">Ahy_B10g100368</name>
</gene>